<dbReference type="PROSITE" id="PS50090">
    <property type="entry name" value="MYB_LIKE"/>
    <property type="match status" value="2"/>
</dbReference>
<dbReference type="PANTHER" id="PTHR46380:SF2">
    <property type="entry name" value="CYCLIN-D-BINDING MYB-LIKE TRANSCRIPTION FACTOR 1"/>
    <property type="match status" value="1"/>
</dbReference>
<protein>
    <recommendedName>
        <fullName evidence="9">DNA-binding protein REB1</fullName>
    </recommendedName>
</protein>
<feature type="compositionally biased region" description="Basic and acidic residues" evidence="4">
    <location>
        <begin position="893"/>
        <end position="909"/>
    </location>
</feature>
<gene>
    <name evidence="7" type="ORF">OEA41_006709</name>
</gene>
<evidence type="ECO:0000256" key="4">
    <source>
        <dbReference type="SAM" id="MobiDB-lite"/>
    </source>
</evidence>
<dbReference type="InterPro" id="IPR051651">
    <property type="entry name" value="DMTF1_DNA-bind_reg"/>
</dbReference>
<proteinExistence type="predicted"/>
<evidence type="ECO:0000256" key="1">
    <source>
        <dbReference type="ARBA" id="ARBA00004123"/>
    </source>
</evidence>
<dbReference type="GO" id="GO:0000976">
    <property type="term" value="F:transcription cis-regulatory region binding"/>
    <property type="evidence" value="ECO:0007669"/>
    <property type="project" value="TreeGrafter"/>
</dbReference>
<dbReference type="GO" id="GO:0005634">
    <property type="term" value="C:nucleus"/>
    <property type="evidence" value="ECO:0007669"/>
    <property type="project" value="UniProtKB-SubCell"/>
</dbReference>
<dbReference type="InterPro" id="IPR001005">
    <property type="entry name" value="SANT/Myb"/>
</dbReference>
<dbReference type="InterPro" id="IPR017930">
    <property type="entry name" value="Myb_dom"/>
</dbReference>
<dbReference type="AlphaFoldDB" id="A0AAE0DL65"/>
<feature type="compositionally biased region" description="Basic and acidic residues" evidence="4">
    <location>
        <begin position="816"/>
        <end position="833"/>
    </location>
</feature>
<dbReference type="Pfam" id="PF00249">
    <property type="entry name" value="Myb_DNA-binding"/>
    <property type="match status" value="1"/>
</dbReference>
<dbReference type="SMART" id="SM00717">
    <property type="entry name" value="SANT"/>
    <property type="match status" value="2"/>
</dbReference>
<dbReference type="PANTHER" id="PTHR46380">
    <property type="entry name" value="CYCLIN-D-BINDING MYB-LIKE TRANSCRIPTION FACTOR 1"/>
    <property type="match status" value="1"/>
</dbReference>
<name>A0AAE0DL65_9LECA</name>
<feature type="compositionally biased region" description="Basic residues" evidence="4">
    <location>
        <begin position="8"/>
        <end position="18"/>
    </location>
</feature>
<dbReference type="CDD" id="cd00167">
    <property type="entry name" value="SANT"/>
    <property type="match status" value="2"/>
</dbReference>
<feature type="compositionally biased region" description="Basic residues" evidence="4">
    <location>
        <begin position="91"/>
        <end position="103"/>
    </location>
</feature>
<sequence length="924" mass="104757">MELPAKSKDKRRKSKTGKRQSEEEQHPIDQEEESARALLQMREGAIHDSRAPYYQDDLAAPQQLIAKSSSMRPLELTNGDDSVVRSSEKPRNHKTRRSKKKKRSDPFTFTGSEDGNDESERYPHIPSTPPGQVLHSSPPPYRPTISQSAHTLDDIPTDDEAVASYMQEYEKENESADPPAAPEHDIYEFSQQPPDASDQEDYGTAMHSTYKLPKQAYFPPKASAKPKKRKRGRVSTPDEVDDQEQPLANGEGRHTLNLDLGAINELFDDDNWANMFGACQDNDMPIDPELHSMSALPPSVDLSQLNNGDENAAQKKKRNSKQNGSAPPSKRRRVEEVSPASNGRVPFYSPYALDHDQEDLQDRVLPGFEDLQRQTSPELGSPFIEDIANRGLEYLSDRASPGQSAQRKKEVCASKANDSKKLRAVKELKSSPKTISKNGGQYTAAEAEKLDKFRDAYCDANSISIEKFNSHIQSTIRNNIEVKAIFDELHEVLPYRPRMSVQKFCRRRYHNFPARGTWTTEEDEMLKKAVAAKPNQWKAIGEMLDRMGEDCRDRYRNYLLNSENRNREAWTNEEVQSLCKAILECRQAVKDERRQVKIEKYGEDAPESDFDSDQEAQDMKLVNWQSVSDHMGGVRSRLQCRLKWLQLKEWEQKNLVQSAIDAKGFEGRKSIKTKNPWRMKRASKKVANMRTGDQYTLLQAILDSSAATEDNIPWKTIGDVEFQSTWNSADKKAAWTNLKLHVPGSDSMDYRATAKGLRKRILANGRDELDEKWDPEVHGDVSAKKPKRKRKAKEMQGDDEEEASGKKKRAAKRAKKLQDKSESNKSNEYVHDSDQEEVADSGDEPQDYNRHTALPRSDAAEANMDAGVEGASITDDNQDKEVYADDSEADSLFNEKGDNDGDQPMADRDVDKELASRVHLLQHA</sequence>
<feature type="compositionally biased region" description="Basic and acidic residues" evidence="4">
    <location>
        <begin position="19"/>
        <end position="35"/>
    </location>
</feature>
<feature type="compositionally biased region" description="Acidic residues" evidence="4">
    <location>
        <begin position="834"/>
        <end position="846"/>
    </location>
</feature>
<accession>A0AAE0DL65</accession>
<reference evidence="7" key="1">
    <citation type="submission" date="2022-11" db="EMBL/GenBank/DDBJ databases">
        <title>Chromosomal genome sequence assembly and mating type (MAT) locus characterization of the leprose asexual lichenized fungus Lepraria neglecta (Nyl.) Erichsen.</title>
        <authorList>
            <person name="Allen J.L."/>
            <person name="Pfeffer B."/>
        </authorList>
    </citation>
    <scope>NUCLEOTIDE SEQUENCE</scope>
    <source>
        <strain evidence="7">Allen 5258</strain>
    </source>
</reference>
<evidence type="ECO:0008006" key="9">
    <source>
        <dbReference type="Google" id="ProtNLM"/>
    </source>
</evidence>
<dbReference type="InterPro" id="IPR009057">
    <property type="entry name" value="Homeodomain-like_sf"/>
</dbReference>
<feature type="compositionally biased region" description="Basic residues" evidence="4">
    <location>
        <begin position="806"/>
        <end position="815"/>
    </location>
</feature>
<evidence type="ECO:0000256" key="3">
    <source>
        <dbReference type="ARBA" id="ARBA00023242"/>
    </source>
</evidence>
<evidence type="ECO:0000256" key="2">
    <source>
        <dbReference type="ARBA" id="ARBA00023125"/>
    </source>
</evidence>
<evidence type="ECO:0000313" key="7">
    <source>
        <dbReference type="EMBL" id="KAK3173380.1"/>
    </source>
</evidence>
<evidence type="ECO:0000313" key="8">
    <source>
        <dbReference type="Proteomes" id="UP001276659"/>
    </source>
</evidence>
<feature type="domain" description="Myb-like" evidence="5">
    <location>
        <begin position="562"/>
        <end position="648"/>
    </location>
</feature>
<dbReference type="SUPFAM" id="SSF46689">
    <property type="entry name" value="Homeodomain-like"/>
    <property type="match status" value="2"/>
</dbReference>
<comment type="subcellular location">
    <subcellularLocation>
        <location evidence="1">Nucleus</location>
    </subcellularLocation>
</comment>
<feature type="compositionally biased region" description="Basic residues" evidence="4">
    <location>
        <begin position="224"/>
        <end position="233"/>
    </location>
</feature>
<dbReference type="GO" id="GO:0003700">
    <property type="term" value="F:DNA-binding transcription factor activity"/>
    <property type="evidence" value="ECO:0007669"/>
    <property type="project" value="TreeGrafter"/>
</dbReference>
<dbReference type="Proteomes" id="UP001276659">
    <property type="component" value="Unassembled WGS sequence"/>
</dbReference>
<feature type="domain" description="Myb-like" evidence="5">
    <location>
        <begin position="515"/>
        <end position="559"/>
    </location>
</feature>
<organism evidence="7 8">
    <name type="scientific">Lepraria neglecta</name>
    <dbReference type="NCBI Taxonomy" id="209136"/>
    <lineage>
        <taxon>Eukaryota</taxon>
        <taxon>Fungi</taxon>
        <taxon>Dikarya</taxon>
        <taxon>Ascomycota</taxon>
        <taxon>Pezizomycotina</taxon>
        <taxon>Lecanoromycetes</taxon>
        <taxon>OSLEUM clade</taxon>
        <taxon>Lecanoromycetidae</taxon>
        <taxon>Lecanorales</taxon>
        <taxon>Lecanorineae</taxon>
        <taxon>Stereocaulaceae</taxon>
        <taxon>Lepraria</taxon>
    </lineage>
</organism>
<feature type="compositionally biased region" description="Basic and acidic residues" evidence="4">
    <location>
        <begin position="772"/>
        <end position="783"/>
    </location>
</feature>
<keyword evidence="3" id="KW-0539">Nucleus</keyword>
<keyword evidence="8" id="KW-1185">Reference proteome</keyword>
<evidence type="ECO:0000259" key="5">
    <source>
        <dbReference type="PROSITE" id="PS50090"/>
    </source>
</evidence>
<comment type="caution">
    <text evidence="7">The sequence shown here is derived from an EMBL/GenBank/DDBJ whole genome shotgun (WGS) entry which is preliminary data.</text>
</comment>
<evidence type="ECO:0000259" key="6">
    <source>
        <dbReference type="PROSITE" id="PS51294"/>
    </source>
</evidence>
<dbReference type="Gene3D" id="1.10.10.60">
    <property type="entry name" value="Homeodomain-like"/>
    <property type="match status" value="2"/>
</dbReference>
<dbReference type="EMBL" id="JASNWA010000007">
    <property type="protein sequence ID" value="KAK3173380.1"/>
    <property type="molecule type" value="Genomic_DNA"/>
</dbReference>
<feature type="region of interest" description="Disordered" evidence="4">
    <location>
        <begin position="1"/>
        <end position="253"/>
    </location>
</feature>
<dbReference type="PROSITE" id="PS51294">
    <property type="entry name" value="HTH_MYB"/>
    <property type="match status" value="1"/>
</dbReference>
<keyword evidence="2" id="KW-0238">DNA-binding</keyword>
<feature type="region of interest" description="Disordered" evidence="4">
    <location>
        <begin position="772"/>
        <end position="909"/>
    </location>
</feature>
<feature type="region of interest" description="Disordered" evidence="4">
    <location>
        <begin position="287"/>
        <end position="346"/>
    </location>
</feature>
<feature type="domain" description="HTH myb-type" evidence="6">
    <location>
        <begin position="515"/>
        <end position="563"/>
    </location>
</feature>